<evidence type="ECO:0000313" key="3">
    <source>
        <dbReference type="EMBL" id="CAI8735781.1"/>
    </source>
</evidence>
<protein>
    <submittedName>
        <fullName evidence="3">Uncharacterized protein</fullName>
    </submittedName>
</protein>
<dbReference type="Proteomes" id="UP001158598">
    <property type="component" value="Chromosome"/>
</dbReference>
<reference evidence="3" key="1">
    <citation type="submission" date="2023-03" db="EMBL/GenBank/DDBJ databases">
        <authorList>
            <person name="Pearce D."/>
        </authorList>
    </citation>
    <scope>NUCLEOTIDE SEQUENCE</scope>
    <source>
        <strain evidence="3">Mc</strain>
    </source>
</reference>
<feature type="signal peptide" evidence="2">
    <location>
        <begin position="1"/>
        <end position="20"/>
    </location>
</feature>
<evidence type="ECO:0000256" key="2">
    <source>
        <dbReference type="SAM" id="SignalP"/>
    </source>
</evidence>
<dbReference type="RefSeq" id="WP_017364175.1">
    <property type="nucleotide sequence ID" value="NZ_OX458332.1"/>
</dbReference>
<keyword evidence="2" id="KW-0732">Signal</keyword>
<proteinExistence type="predicted"/>
<evidence type="ECO:0000313" key="4">
    <source>
        <dbReference type="Proteomes" id="UP001158598"/>
    </source>
</evidence>
<name>A0AA35UX75_METCP</name>
<feature type="compositionally biased region" description="Low complexity" evidence="1">
    <location>
        <begin position="123"/>
        <end position="132"/>
    </location>
</feature>
<evidence type="ECO:0000256" key="1">
    <source>
        <dbReference type="SAM" id="MobiDB-lite"/>
    </source>
</evidence>
<accession>A0AA35UX75</accession>
<dbReference type="EMBL" id="OX458332">
    <property type="protein sequence ID" value="CAI8735781.1"/>
    <property type="molecule type" value="Genomic_DNA"/>
</dbReference>
<organism evidence="3 4">
    <name type="scientific">Methylococcus capsulatus</name>
    <dbReference type="NCBI Taxonomy" id="414"/>
    <lineage>
        <taxon>Bacteria</taxon>
        <taxon>Pseudomonadati</taxon>
        <taxon>Pseudomonadota</taxon>
        <taxon>Gammaproteobacteria</taxon>
        <taxon>Methylococcales</taxon>
        <taxon>Methylococcaceae</taxon>
        <taxon>Methylococcus</taxon>
    </lineage>
</organism>
<feature type="compositionally biased region" description="Basic and acidic residues" evidence="1">
    <location>
        <begin position="87"/>
        <end position="105"/>
    </location>
</feature>
<gene>
    <name evidence="3" type="ORF">MCNOR_0367</name>
</gene>
<feature type="compositionally biased region" description="Basic and acidic residues" evidence="1">
    <location>
        <begin position="133"/>
        <end position="152"/>
    </location>
</feature>
<dbReference type="AlphaFoldDB" id="A0AA35UX75"/>
<feature type="region of interest" description="Disordered" evidence="1">
    <location>
        <begin position="59"/>
        <end position="152"/>
    </location>
</feature>
<feature type="chain" id="PRO_5041464680" evidence="2">
    <location>
        <begin position="21"/>
        <end position="152"/>
    </location>
</feature>
<sequence length="152" mass="15789">MRTLAFAVLAALVTAGPVLAEPADHHALDDVGKQLLRDAATKAAPREAVEGAKTVEDAAGQANELKESAKSVPAAVKGQLQKAATESARRQVEEAVPEQAKEGMRAVESTAKSAKSIKKQVEAAPKSAGEAAKAAKDKVREEATKKALDMLP</sequence>